<accession>A0A6M0H5G6</accession>
<dbReference type="Pfam" id="PF14903">
    <property type="entry name" value="WG_beta_rep"/>
    <property type="match status" value="8"/>
</dbReference>
<dbReference type="EMBL" id="JAAGPU010000029">
    <property type="protein sequence ID" value="NEU05955.1"/>
    <property type="molecule type" value="Genomic_DNA"/>
</dbReference>
<dbReference type="InterPro" id="IPR032774">
    <property type="entry name" value="WG_beta_rep"/>
</dbReference>
<dbReference type="PROSITE" id="PS51257">
    <property type="entry name" value="PROKAR_LIPOPROTEIN"/>
    <property type="match status" value="1"/>
</dbReference>
<gene>
    <name evidence="1" type="ORF">G3M99_14050</name>
</gene>
<comment type="caution">
    <text evidence="1">The sequence shown here is derived from an EMBL/GenBank/DDBJ whole genome shotgun (WGS) entry which is preliminary data.</text>
</comment>
<dbReference type="SUPFAM" id="SSF69360">
    <property type="entry name" value="Cell wall binding repeat"/>
    <property type="match status" value="1"/>
</dbReference>
<sequence>MKLKKIFITFFFIFSITILYGCENKSFNFENAFDFKDDVARVETNKRFGYINKEGNFIINPKYDDALDFSNKFAWVKKDNLWGCIDKNNNNILNFEYEDVIPTYEANSLIVKQDNKLGLFYDGEITIFPMFDEITPNINPDVLIVNDGSKLGLFTYTGDTILDPIYSDISFKSNLVCFMINNKYGILNLNTKEKLESLSDTPLNFIDNISTFSSNGKYGYINVDGNVLIEPKFENALYFNSCNLASVKLNNKWGVINKSGDFIVEPKYEEIVYNESSDYDFKDKSDSSTFLIKLNNKWGLLDSYGKELLEPTFNYATPLNNETFAISENSSMWALADTKGTILSDFKYNSLHSISDKFTCAQIKEKNTIVNLNGLEVLKPEYNSVYFFNNNFIIEKDGKTGYVSNDGKEILPIKYDELNSSPESLLPENYNLTIEDFHSSYIELYNQHLNNYIYIKLDNKFGVCNKDGKIIIEPKYSRIKYLNKDYLAVLEDNLWGILDINGKVIIPPKFNDIGKFNADLIPVKVENHWRYVDLKGNFVI</sequence>
<dbReference type="PANTHER" id="PTHR37841:SF1">
    <property type="entry name" value="DUF3298 DOMAIN-CONTAINING PROTEIN"/>
    <property type="match status" value="1"/>
</dbReference>
<keyword evidence="2" id="KW-1185">Reference proteome</keyword>
<dbReference type="Proteomes" id="UP000481872">
    <property type="component" value="Unassembled WGS sequence"/>
</dbReference>
<dbReference type="RefSeq" id="WP_199870567.1">
    <property type="nucleotide sequence ID" value="NZ_JAAGPU010000029.1"/>
</dbReference>
<evidence type="ECO:0000313" key="2">
    <source>
        <dbReference type="Proteomes" id="UP000481872"/>
    </source>
</evidence>
<protein>
    <submittedName>
        <fullName evidence="1">WG repeat-containing protein</fullName>
    </submittedName>
</protein>
<dbReference type="AlphaFoldDB" id="A0A6M0H5G6"/>
<organism evidence="1 2">
    <name type="scientific">Clostridium senegalense</name>
    <dbReference type="NCBI Taxonomy" id="1465809"/>
    <lineage>
        <taxon>Bacteria</taxon>
        <taxon>Bacillati</taxon>
        <taxon>Bacillota</taxon>
        <taxon>Clostridia</taxon>
        <taxon>Eubacteriales</taxon>
        <taxon>Clostridiaceae</taxon>
        <taxon>Clostridium</taxon>
    </lineage>
</organism>
<proteinExistence type="predicted"/>
<name>A0A6M0H5G6_9CLOT</name>
<dbReference type="PANTHER" id="PTHR37841">
    <property type="entry name" value="GLR2918 PROTEIN"/>
    <property type="match status" value="1"/>
</dbReference>
<evidence type="ECO:0000313" key="1">
    <source>
        <dbReference type="EMBL" id="NEU05955.1"/>
    </source>
</evidence>
<reference evidence="1 2" key="1">
    <citation type="submission" date="2020-02" db="EMBL/GenBank/DDBJ databases">
        <title>Genome assembly of a novel Clostridium senegalense strain.</title>
        <authorList>
            <person name="Gupta T.B."/>
            <person name="Jauregui R."/>
            <person name="Maclean P."/>
            <person name="Nawarathana A."/>
            <person name="Brightwell G."/>
        </authorList>
    </citation>
    <scope>NUCLEOTIDE SEQUENCE [LARGE SCALE GENOMIC DNA]</scope>
    <source>
        <strain evidence="1 2">AGRFS4</strain>
    </source>
</reference>